<proteinExistence type="inferred from homology"/>
<accession>A0AAV4S0D1</accession>
<dbReference type="GO" id="GO:0008527">
    <property type="term" value="F:taste receptor activity"/>
    <property type="evidence" value="ECO:0007669"/>
    <property type="project" value="InterPro"/>
</dbReference>
<evidence type="ECO:0000256" key="5">
    <source>
        <dbReference type="ARBA" id="ARBA00022989"/>
    </source>
</evidence>
<evidence type="ECO:0000256" key="1">
    <source>
        <dbReference type="ARBA" id="ARBA00004651"/>
    </source>
</evidence>
<dbReference type="AlphaFoldDB" id="A0AAV4S0D1"/>
<sequence length="187" mass="20971">MLSHVTDILQKCQSEAKVGVLFHHAIKLFCAIEETEEALSICVFPVVALNLGLSFTSFAYTLGYYNVSTSATAGVVLWFISTQACFISIVWVASDVKNKSKDLKKAFQLALIELEVSEQTSVLYFQKIKILDSVSLTGWKMFEFTRGLILSVAGMILSYGILILQTENYKARRSPHLIKDLHRKNLI</sequence>
<evidence type="ECO:0000256" key="6">
    <source>
        <dbReference type="ARBA" id="ARBA00023136"/>
    </source>
</evidence>
<evidence type="ECO:0000256" key="7">
    <source>
        <dbReference type="ARBA" id="ARBA00023170"/>
    </source>
</evidence>
<dbReference type="PANTHER" id="PTHR21421">
    <property type="entry name" value="GUSTATORY RECEPTOR"/>
    <property type="match status" value="1"/>
</dbReference>
<feature type="transmembrane region" description="Helical" evidence="8">
    <location>
        <begin position="75"/>
        <end position="94"/>
    </location>
</feature>
<dbReference type="GO" id="GO:0005886">
    <property type="term" value="C:plasma membrane"/>
    <property type="evidence" value="ECO:0007669"/>
    <property type="project" value="UniProtKB-SubCell"/>
</dbReference>
<evidence type="ECO:0000256" key="2">
    <source>
        <dbReference type="ARBA" id="ARBA00005327"/>
    </source>
</evidence>
<name>A0AAV4S0D1_9ARAC</name>
<keyword evidence="6 8" id="KW-0472">Membrane</keyword>
<reference evidence="9 10" key="1">
    <citation type="submission" date="2021-06" db="EMBL/GenBank/DDBJ databases">
        <title>Caerostris darwini draft genome.</title>
        <authorList>
            <person name="Kono N."/>
            <person name="Arakawa K."/>
        </authorList>
    </citation>
    <scope>NUCLEOTIDE SEQUENCE [LARGE SCALE GENOMIC DNA]</scope>
</reference>
<comment type="subcellular location">
    <subcellularLocation>
        <location evidence="1">Cell membrane</location>
        <topology evidence="1">Multi-pass membrane protein</topology>
    </subcellularLocation>
</comment>
<dbReference type="Pfam" id="PF06151">
    <property type="entry name" value="Trehalose_recp"/>
    <property type="match status" value="1"/>
</dbReference>
<dbReference type="PANTHER" id="PTHR21421:SF29">
    <property type="entry name" value="GUSTATORY RECEPTOR 5A FOR TREHALOSE-RELATED"/>
    <property type="match status" value="1"/>
</dbReference>
<comment type="caution">
    <text evidence="9">The sequence shown here is derived from an EMBL/GenBank/DDBJ whole genome shotgun (WGS) entry which is preliminary data.</text>
</comment>
<comment type="similarity">
    <text evidence="2">Belongs to the insect chemoreceptor superfamily. Gustatory receptor (GR) family. Gr5a subfamily.</text>
</comment>
<evidence type="ECO:0000256" key="3">
    <source>
        <dbReference type="ARBA" id="ARBA00022475"/>
    </source>
</evidence>
<keyword evidence="10" id="KW-1185">Reference proteome</keyword>
<keyword evidence="3" id="KW-1003">Cell membrane</keyword>
<evidence type="ECO:0000256" key="4">
    <source>
        <dbReference type="ARBA" id="ARBA00022692"/>
    </source>
</evidence>
<keyword evidence="7" id="KW-0675">Receptor</keyword>
<protein>
    <submittedName>
        <fullName evidence="9">Uncharacterized protein</fullName>
    </submittedName>
</protein>
<feature type="transmembrane region" description="Helical" evidence="8">
    <location>
        <begin position="144"/>
        <end position="164"/>
    </location>
</feature>
<gene>
    <name evidence="9" type="primary">AVEN_177979_1</name>
    <name evidence="9" type="ORF">CDAR_56881</name>
</gene>
<evidence type="ECO:0000256" key="8">
    <source>
        <dbReference type="SAM" id="Phobius"/>
    </source>
</evidence>
<keyword evidence="4 8" id="KW-0812">Transmembrane</keyword>
<organism evidence="9 10">
    <name type="scientific">Caerostris darwini</name>
    <dbReference type="NCBI Taxonomy" id="1538125"/>
    <lineage>
        <taxon>Eukaryota</taxon>
        <taxon>Metazoa</taxon>
        <taxon>Ecdysozoa</taxon>
        <taxon>Arthropoda</taxon>
        <taxon>Chelicerata</taxon>
        <taxon>Arachnida</taxon>
        <taxon>Araneae</taxon>
        <taxon>Araneomorphae</taxon>
        <taxon>Entelegynae</taxon>
        <taxon>Araneoidea</taxon>
        <taxon>Araneidae</taxon>
        <taxon>Caerostris</taxon>
    </lineage>
</organism>
<dbReference type="InterPro" id="IPR009318">
    <property type="entry name" value="Gustatory_rcpt"/>
</dbReference>
<evidence type="ECO:0000313" key="9">
    <source>
        <dbReference type="EMBL" id="GIY27998.1"/>
    </source>
</evidence>
<dbReference type="EMBL" id="BPLQ01007119">
    <property type="protein sequence ID" value="GIY27998.1"/>
    <property type="molecule type" value="Genomic_DNA"/>
</dbReference>
<feature type="transmembrane region" description="Helical" evidence="8">
    <location>
        <begin position="38"/>
        <end position="63"/>
    </location>
</feature>
<dbReference type="GO" id="GO:0050916">
    <property type="term" value="P:sensory perception of sweet taste"/>
    <property type="evidence" value="ECO:0007669"/>
    <property type="project" value="UniProtKB-ARBA"/>
</dbReference>
<keyword evidence="5 8" id="KW-1133">Transmembrane helix</keyword>
<dbReference type="Proteomes" id="UP001054837">
    <property type="component" value="Unassembled WGS sequence"/>
</dbReference>
<evidence type="ECO:0000313" key="10">
    <source>
        <dbReference type="Proteomes" id="UP001054837"/>
    </source>
</evidence>